<keyword evidence="13" id="KW-0472">Membrane</keyword>
<keyword evidence="8" id="KW-0256">Endoplasmic reticulum</keyword>
<dbReference type="InterPro" id="IPR001128">
    <property type="entry name" value="Cyt_P450"/>
</dbReference>
<evidence type="ECO:0000256" key="6">
    <source>
        <dbReference type="ARBA" id="ARBA00022617"/>
    </source>
</evidence>
<evidence type="ECO:0000256" key="5">
    <source>
        <dbReference type="ARBA" id="ARBA00012109"/>
    </source>
</evidence>
<dbReference type="InterPro" id="IPR050182">
    <property type="entry name" value="Cytochrome_P450_fam2"/>
</dbReference>
<evidence type="ECO:0000256" key="11">
    <source>
        <dbReference type="ARBA" id="ARBA00023004"/>
    </source>
</evidence>
<dbReference type="Proteomes" id="UP000694923">
    <property type="component" value="Unplaced"/>
</dbReference>
<evidence type="ECO:0000256" key="9">
    <source>
        <dbReference type="ARBA" id="ARBA00022848"/>
    </source>
</evidence>
<comment type="similarity">
    <text evidence="4">Belongs to the cytochrome P450 family.</text>
</comment>
<evidence type="ECO:0000256" key="8">
    <source>
        <dbReference type="ARBA" id="ARBA00022824"/>
    </source>
</evidence>
<keyword evidence="14" id="KW-0732">Signal</keyword>
<evidence type="ECO:0000313" key="16">
    <source>
        <dbReference type="RefSeq" id="XP_008593219.1"/>
    </source>
</evidence>
<name>A0ABM0SK28_GALVR</name>
<keyword evidence="15" id="KW-1185">Reference proteome</keyword>
<evidence type="ECO:0000256" key="10">
    <source>
        <dbReference type="ARBA" id="ARBA00023002"/>
    </source>
</evidence>
<evidence type="ECO:0000256" key="4">
    <source>
        <dbReference type="ARBA" id="ARBA00010617"/>
    </source>
</evidence>
<evidence type="ECO:0000256" key="3">
    <source>
        <dbReference type="ARBA" id="ARBA00004586"/>
    </source>
</evidence>
<dbReference type="PRINTS" id="PR00463">
    <property type="entry name" value="EP450I"/>
</dbReference>
<comment type="cofactor">
    <cofactor evidence="1">
        <name>heme</name>
        <dbReference type="ChEBI" id="CHEBI:30413"/>
    </cofactor>
</comment>
<feature type="signal peptide" evidence="14">
    <location>
        <begin position="1"/>
        <end position="27"/>
    </location>
</feature>
<gene>
    <name evidence="16" type="primary">LOC103610943</name>
</gene>
<organism evidence="15 16">
    <name type="scientific">Galeopterus variegatus</name>
    <name type="common">Malayan flying lemur</name>
    <name type="synonym">Cynocephalus variegatus</name>
    <dbReference type="NCBI Taxonomy" id="482537"/>
    <lineage>
        <taxon>Eukaryota</taxon>
        <taxon>Metazoa</taxon>
        <taxon>Chordata</taxon>
        <taxon>Craniata</taxon>
        <taxon>Vertebrata</taxon>
        <taxon>Euteleostomi</taxon>
        <taxon>Mammalia</taxon>
        <taxon>Eutheria</taxon>
        <taxon>Euarchontoglires</taxon>
        <taxon>Dermoptera</taxon>
        <taxon>Cynocephalidae</taxon>
        <taxon>Galeopterus</taxon>
    </lineage>
</organism>
<keyword evidence="12" id="KW-0503">Monooxygenase</keyword>
<dbReference type="PANTHER" id="PTHR24300:SF400">
    <property type="entry name" value="CYTOCHROME P450 2C9"/>
    <property type="match status" value="1"/>
</dbReference>
<dbReference type="InterPro" id="IPR036396">
    <property type="entry name" value="Cyt_P450_sf"/>
</dbReference>
<sequence length="273" mass="31092">MDPFVVLVLCLPCLLLLSLWRQSSVRGKLPPGPTPLPIIGNILQIDVKDISKSLSNFSKVYGPVFTVYFGLKPVVVLHGYEAVKEGLIDMGEEFSGRGVLPAVERANKGHGLVFSNGKTWKVIRRFSVMTLRIIGMGKRSIEDRVQEEARCLVEELRKTKSSPCDPTFILSCAPCNVICSIIFQNRFDYKDHNFLDLMEKLNDNVRILSSSWMQVCNSFPPLIDYFPGTHKTLLKNIAHTKSYILERVKEHQESLDINNPRDFIDYFLIKMEQ</sequence>
<proteinExistence type="inferred from homology"/>
<evidence type="ECO:0000313" key="15">
    <source>
        <dbReference type="Proteomes" id="UP000694923"/>
    </source>
</evidence>
<evidence type="ECO:0000256" key="2">
    <source>
        <dbReference type="ARBA" id="ARBA00004524"/>
    </source>
</evidence>
<dbReference type="EC" id="1.14.14.1" evidence="5"/>
<evidence type="ECO:0000256" key="7">
    <source>
        <dbReference type="ARBA" id="ARBA00022723"/>
    </source>
</evidence>
<feature type="non-terminal residue" evidence="16">
    <location>
        <position position="273"/>
    </location>
</feature>
<keyword evidence="9" id="KW-0492">Microsome</keyword>
<dbReference type="SUPFAM" id="SSF48264">
    <property type="entry name" value="Cytochrome P450"/>
    <property type="match status" value="1"/>
</dbReference>
<keyword evidence="6" id="KW-0349">Heme</keyword>
<comment type="subcellular location">
    <subcellularLocation>
        <location evidence="3">Endoplasmic reticulum membrane</location>
    </subcellularLocation>
    <subcellularLocation>
        <location evidence="2">Microsome membrane</location>
    </subcellularLocation>
</comment>
<dbReference type="PANTHER" id="PTHR24300">
    <property type="entry name" value="CYTOCHROME P450 508A4-RELATED"/>
    <property type="match status" value="1"/>
</dbReference>
<dbReference type="Gene3D" id="1.10.630.10">
    <property type="entry name" value="Cytochrome P450"/>
    <property type="match status" value="1"/>
</dbReference>
<reference evidence="16" key="1">
    <citation type="submission" date="2025-08" db="UniProtKB">
        <authorList>
            <consortium name="RefSeq"/>
        </authorList>
    </citation>
    <scope>IDENTIFICATION</scope>
</reference>
<feature type="chain" id="PRO_5046489479" description="unspecific monooxygenase" evidence="14">
    <location>
        <begin position="28"/>
        <end position="273"/>
    </location>
</feature>
<evidence type="ECO:0000256" key="13">
    <source>
        <dbReference type="ARBA" id="ARBA00023136"/>
    </source>
</evidence>
<keyword evidence="10" id="KW-0560">Oxidoreductase</keyword>
<evidence type="ECO:0000256" key="1">
    <source>
        <dbReference type="ARBA" id="ARBA00001971"/>
    </source>
</evidence>
<accession>A0ABM0SK28</accession>
<evidence type="ECO:0000256" key="12">
    <source>
        <dbReference type="ARBA" id="ARBA00023033"/>
    </source>
</evidence>
<keyword evidence="11" id="KW-0408">Iron</keyword>
<dbReference type="RefSeq" id="XP_008593219.1">
    <property type="nucleotide sequence ID" value="XM_008594997.1"/>
</dbReference>
<protein>
    <recommendedName>
        <fullName evidence="5">unspecific monooxygenase</fullName>
        <ecNumber evidence="5">1.14.14.1</ecNumber>
    </recommendedName>
</protein>
<dbReference type="Pfam" id="PF00067">
    <property type="entry name" value="p450"/>
    <property type="match status" value="1"/>
</dbReference>
<dbReference type="GeneID" id="103610943"/>
<evidence type="ECO:0000256" key="14">
    <source>
        <dbReference type="SAM" id="SignalP"/>
    </source>
</evidence>
<dbReference type="InterPro" id="IPR002401">
    <property type="entry name" value="Cyt_P450_E_grp-I"/>
</dbReference>
<keyword evidence="7" id="KW-0479">Metal-binding</keyword>